<dbReference type="STRING" id="933852.A0A0C2W4Z2"/>
<accession>A0A0C2W4Z2</accession>
<reference evidence="2 3" key="1">
    <citation type="submission" date="2014-04" db="EMBL/GenBank/DDBJ databases">
        <authorList>
            <consortium name="DOE Joint Genome Institute"/>
            <person name="Kuo A."/>
            <person name="Zuccaro A."/>
            <person name="Kohler A."/>
            <person name="Nagy L.G."/>
            <person name="Floudas D."/>
            <person name="Copeland A."/>
            <person name="Barry K.W."/>
            <person name="Cichocki N."/>
            <person name="Veneault-Fourrey C."/>
            <person name="LaButti K."/>
            <person name="Lindquist E.A."/>
            <person name="Lipzen A."/>
            <person name="Lundell T."/>
            <person name="Morin E."/>
            <person name="Murat C."/>
            <person name="Sun H."/>
            <person name="Tunlid A."/>
            <person name="Henrissat B."/>
            <person name="Grigoriev I.V."/>
            <person name="Hibbett D.S."/>
            <person name="Martin F."/>
            <person name="Nordberg H.P."/>
            <person name="Cantor M.N."/>
            <person name="Hua S.X."/>
        </authorList>
    </citation>
    <scope>NUCLEOTIDE SEQUENCE [LARGE SCALE GENOMIC DNA]</scope>
    <source>
        <strain evidence="2 3">MAFF 305830</strain>
    </source>
</reference>
<proteinExistence type="predicted"/>
<evidence type="ECO:0000313" key="3">
    <source>
        <dbReference type="Proteomes" id="UP000054097"/>
    </source>
</evidence>
<dbReference type="InterPro" id="IPR009836">
    <property type="entry name" value="GRDP-like"/>
</dbReference>
<protein>
    <submittedName>
        <fullName evidence="2">Uncharacterized protein</fullName>
    </submittedName>
</protein>
<gene>
    <name evidence="2" type="ORF">M408DRAFT_29488</name>
</gene>
<keyword evidence="3" id="KW-1185">Reference proteome</keyword>
<sequence length="705" mass="78662">MSDRISHDQLPPHYDAELPSEPLMFSIGSFITPPLVNFTEVQAHLKLLSAFNKLKDDIQRSAVATSGPDQSEPGLDPERAWVVFVNQAAHRFDKFMSGKLAGEFPRWSEETIPPLDVIMVWHTYLLNPRTYYDDSIRRTTPFARRLAAMETMPVSLIASLIDPVTFEPAMPSYQRESYFETTSGLPFMYSQEITTNGVVSLTCPCCNAFNSTVPWVTSEGKGFGEPNFEHTCEECSRTFTRSMMGVRKFCEEFTRRRAGRRVYFAETILDPMTGKQETMLADMLTIRIIRRIHAVFKIPKGCEQDNIVSESMGLAKALNWSTQELSVYIHQGIRPRKKAHTYDAPLPRVQRLIAAYSNAGYASIDLVAAVLRQGSFIKKMKDLGWLESGYCESNNAQGSLFRAIARYHAFLDLMTVKDHSFLVPTLDIDLVWHTHQLSGAFYRSETLRLLKRTPNHDDTVQPVTLQGGFDATAAAWKQRFGVPYSICGCMPDDVAAPKSKSIIPSRGSKSSGEKKAGSKFGFFKKQKTPASQVHSDGSTIRSETTVSDTPRNELIVEEPNEMDTTHPSEHNLYLQKVPIRLTFATRGSEPVVTVGGVETDLIARELASKERVASIRQGLESTNEKAAPVDPWRKLQAERKSTRMDHREAFTTPDQLAGVYHPYWGLNAAVPFGFYGAFKYSDAVGGCSNGCASCGSAPGLFAFNA</sequence>
<evidence type="ECO:0000313" key="2">
    <source>
        <dbReference type="EMBL" id="KIM21528.1"/>
    </source>
</evidence>
<organism evidence="2 3">
    <name type="scientific">Serendipita vermifera MAFF 305830</name>
    <dbReference type="NCBI Taxonomy" id="933852"/>
    <lineage>
        <taxon>Eukaryota</taxon>
        <taxon>Fungi</taxon>
        <taxon>Dikarya</taxon>
        <taxon>Basidiomycota</taxon>
        <taxon>Agaricomycotina</taxon>
        <taxon>Agaricomycetes</taxon>
        <taxon>Sebacinales</taxon>
        <taxon>Serendipitaceae</taxon>
        <taxon>Serendipita</taxon>
    </lineage>
</organism>
<dbReference type="EMBL" id="KN824380">
    <property type="protein sequence ID" value="KIM21528.1"/>
    <property type="molecule type" value="Genomic_DNA"/>
</dbReference>
<dbReference type="PANTHER" id="PTHR34365">
    <property type="entry name" value="ENOLASE (DUF1399)"/>
    <property type="match status" value="1"/>
</dbReference>
<dbReference type="Proteomes" id="UP000054097">
    <property type="component" value="Unassembled WGS sequence"/>
</dbReference>
<dbReference type="Pfam" id="PF07173">
    <property type="entry name" value="GRDP-like"/>
    <property type="match status" value="1"/>
</dbReference>
<evidence type="ECO:0000256" key="1">
    <source>
        <dbReference type="SAM" id="MobiDB-lite"/>
    </source>
</evidence>
<dbReference type="OrthoDB" id="2684236at2759"/>
<dbReference type="AlphaFoldDB" id="A0A0C2W4Z2"/>
<feature type="region of interest" description="Disordered" evidence="1">
    <location>
        <begin position="500"/>
        <end position="551"/>
    </location>
</feature>
<dbReference type="HOGENOM" id="CLU_010103_1_0_1"/>
<feature type="compositionally biased region" description="Polar residues" evidence="1">
    <location>
        <begin position="528"/>
        <end position="549"/>
    </location>
</feature>
<name>A0A0C2W4Z2_SERVB</name>
<reference evidence="3" key="2">
    <citation type="submission" date="2015-01" db="EMBL/GenBank/DDBJ databases">
        <title>Evolutionary Origins and Diversification of the Mycorrhizal Mutualists.</title>
        <authorList>
            <consortium name="DOE Joint Genome Institute"/>
            <consortium name="Mycorrhizal Genomics Consortium"/>
            <person name="Kohler A."/>
            <person name="Kuo A."/>
            <person name="Nagy L.G."/>
            <person name="Floudas D."/>
            <person name="Copeland A."/>
            <person name="Barry K.W."/>
            <person name="Cichocki N."/>
            <person name="Veneault-Fourrey C."/>
            <person name="LaButti K."/>
            <person name="Lindquist E.A."/>
            <person name="Lipzen A."/>
            <person name="Lundell T."/>
            <person name="Morin E."/>
            <person name="Murat C."/>
            <person name="Riley R."/>
            <person name="Ohm R."/>
            <person name="Sun H."/>
            <person name="Tunlid A."/>
            <person name="Henrissat B."/>
            <person name="Grigoriev I.V."/>
            <person name="Hibbett D.S."/>
            <person name="Martin F."/>
        </authorList>
    </citation>
    <scope>NUCLEOTIDE SEQUENCE [LARGE SCALE GENOMIC DNA]</scope>
    <source>
        <strain evidence="3">MAFF 305830</strain>
    </source>
</reference>
<dbReference type="PANTHER" id="PTHR34365:SF7">
    <property type="entry name" value="GLYCINE-RICH DOMAIN-CONTAINING PROTEIN 1"/>
    <property type="match status" value="1"/>
</dbReference>